<evidence type="ECO:0000259" key="2">
    <source>
        <dbReference type="Pfam" id="PF14694"/>
    </source>
</evidence>
<dbReference type="Pfam" id="PF14694">
    <property type="entry name" value="LINES_N"/>
    <property type="match status" value="1"/>
</dbReference>
<name>A0A667X6W2_9TELE</name>
<feature type="domain" description="Protein Lines C-terminal" evidence="3">
    <location>
        <begin position="552"/>
        <end position="587"/>
    </location>
</feature>
<dbReference type="InterPro" id="IPR029415">
    <property type="entry name" value="Lines_C"/>
</dbReference>
<proteinExistence type="predicted"/>
<dbReference type="Proteomes" id="UP000472263">
    <property type="component" value="Chromosome 3"/>
</dbReference>
<keyword evidence="5" id="KW-1185">Reference proteome</keyword>
<protein>
    <submittedName>
        <fullName evidence="4">Lines homolog 1</fullName>
    </submittedName>
</protein>
<dbReference type="Pfam" id="PF14695">
    <property type="entry name" value="LINES_C"/>
    <property type="match status" value="1"/>
</dbReference>
<dbReference type="InParanoid" id="A0A667X6W2"/>
<feature type="compositionally biased region" description="Acidic residues" evidence="1">
    <location>
        <begin position="508"/>
        <end position="523"/>
    </location>
</feature>
<dbReference type="GeneTree" id="ENSGT00390000001790"/>
<gene>
    <name evidence="4" type="primary">lins1</name>
</gene>
<dbReference type="PANTHER" id="PTHR16057:SF1">
    <property type="entry name" value="PROTEIN LINES HOMOLOG 1"/>
    <property type="match status" value="1"/>
</dbReference>
<reference evidence="4" key="3">
    <citation type="submission" date="2025-09" db="UniProtKB">
        <authorList>
            <consortium name="Ensembl"/>
        </authorList>
    </citation>
    <scope>IDENTIFICATION</scope>
</reference>
<dbReference type="InterPro" id="IPR032794">
    <property type="entry name" value="LINES_N"/>
</dbReference>
<feature type="region of interest" description="Disordered" evidence="1">
    <location>
        <begin position="508"/>
        <end position="537"/>
    </location>
</feature>
<dbReference type="InterPro" id="IPR024875">
    <property type="entry name" value="Protein_Lines"/>
</dbReference>
<dbReference type="PANTHER" id="PTHR16057">
    <property type="entry name" value="WINS1, 2 PROTEIN"/>
    <property type="match status" value="1"/>
</dbReference>
<evidence type="ECO:0000259" key="3">
    <source>
        <dbReference type="Pfam" id="PF14695"/>
    </source>
</evidence>
<evidence type="ECO:0000313" key="4">
    <source>
        <dbReference type="Ensembl" id="ENSMMDP00005008259.1"/>
    </source>
</evidence>
<sequence length="600" mass="65918">MLCNKPTLQQVHQFRAEDQLISHLAAKTVSTYIVCELQMSVSILDVCAGHTHSAFTFRYSIRFSLISQGTLNPVWQQTCVQVFHKPSPCNELEACMWSLTDVLKKLLKGCHEEILGRLLAAFDPSLSALYSTFLPQESTELRQCEVDFTNTGHWETTACALLDLLEVLTASRLTCPAGVSLQSQRLTVIHASALLRMADSSLKYFVKKRVLLLLKNTLLHKAGEDAASGAPSASGPTDKLLSADMMALADSVLQALSANWLQRVEVEAAASFFGGSSRARGDGGQKPDYVMLRAVSLLVLKAMELKILSAGGAGDNPSLSLCGFLRQRGVPLKEASHRCCWFSLLFGEQDDDMMEAAKALLSMFQHHRYTKSTDKMSEAACASGGNPHCHFLLLLHNISFDHSILLDFLISSETCFLEYFVRYLKHLRADWAGFTFACQRIEVSDRHHALTALCDGDAAPLSDKHETGTWFGQDQVQSNLSVQPTALTPAGDDCSLTRGLRLVDYGSSEESDIEDMDVSEDSQETGRGNMGPGLSVSEEGRLSGLAVKQATTVLCLSELREVVMRLQMKKLFPYNPLSLLKLLAQIETLNCSHNPSEGNK</sequence>
<dbReference type="Ensembl" id="ENSMMDT00005008499.1">
    <property type="protein sequence ID" value="ENSMMDP00005008259.1"/>
    <property type="gene ID" value="ENSMMDG00005004582.1"/>
</dbReference>
<reference evidence="4" key="1">
    <citation type="submission" date="2019-06" db="EMBL/GenBank/DDBJ databases">
        <authorList>
            <consortium name="Wellcome Sanger Institute Data Sharing"/>
        </authorList>
    </citation>
    <scope>NUCLEOTIDE SEQUENCE [LARGE SCALE GENOMIC DNA]</scope>
</reference>
<feature type="domain" description="Protein Lines N-terminal" evidence="2">
    <location>
        <begin position="100"/>
        <end position="438"/>
    </location>
</feature>
<dbReference type="FunCoup" id="A0A667X6W2">
    <property type="interactions" value="1083"/>
</dbReference>
<accession>A0A667X6W2</accession>
<evidence type="ECO:0000256" key="1">
    <source>
        <dbReference type="SAM" id="MobiDB-lite"/>
    </source>
</evidence>
<organism evidence="4 5">
    <name type="scientific">Myripristis murdjan</name>
    <name type="common">pinecone soldierfish</name>
    <dbReference type="NCBI Taxonomy" id="586833"/>
    <lineage>
        <taxon>Eukaryota</taxon>
        <taxon>Metazoa</taxon>
        <taxon>Chordata</taxon>
        <taxon>Craniata</taxon>
        <taxon>Vertebrata</taxon>
        <taxon>Euteleostomi</taxon>
        <taxon>Actinopterygii</taxon>
        <taxon>Neopterygii</taxon>
        <taxon>Teleostei</taxon>
        <taxon>Neoteleostei</taxon>
        <taxon>Acanthomorphata</taxon>
        <taxon>Holocentriformes</taxon>
        <taxon>Holocentridae</taxon>
        <taxon>Myripristis</taxon>
    </lineage>
</organism>
<evidence type="ECO:0000313" key="5">
    <source>
        <dbReference type="Proteomes" id="UP000472263"/>
    </source>
</evidence>
<dbReference type="AlphaFoldDB" id="A0A667X6W2"/>
<reference evidence="4" key="2">
    <citation type="submission" date="2025-08" db="UniProtKB">
        <authorList>
            <consortium name="Ensembl"/>
        </authorList>
    </citation>
    <scope>IDENTIFICATION</scope>
</reference>